<protein>
    <submittedName>
        <fullName evidence="2">Phosphatase</fullName>
    </submittedName>
</protein>
<keyword evidence="4" id="KW-1185">Reference proteome</keyword>
<dbReference type="EMBL" id="OCYT01000133">
    <property type="protein sequence ID" value="SON86284.1"/>
    <property type="molecule type" value="Genomic_DNA"/>
</dbReference>
<evidence type="ECO:0000313" key="3">
    <source>
        <dbReference type="Proteomes" id="UP000234166"/>
    </source>
</evidence>
<comment type="caution">
    <text evidence="2">The sequence shown here is derived from an EMBL/GenBank/DDBJ whole genome shotgun (WGS) entry which is preliminary data.</text>
</comment>
<name>A0AB38E3J0_XANCH</name>
<dbReference type="Proteomes" id="UP000234166">
    <property type="component" value="Unassembled WGS sequence"/>
</dbReference>
<proteinExistence type="predicted"/>
<dbReference type="Proteomes" id="UP000234181">
    <property type="component" value="Unassembled WGS sequence"/>
</dbReference>
<evidence type="ECO:0000313" key="4">
    <source>
        <dbReference type="Proteomes" id="UP000234181"/>
    </source>
</evidence>
<gene>
    <name evidence="1" type="ORF">XAP6984_740014</name>
    <name evidence="2" type="ORF">XAP7430_700013</name>
</gene>
<organism evidence="2 3">
    <name type="scientific">Xanthomonas campestris pv. phaseoli</name>
    <dbReference type="NCBI Taxonomy" id="317013"/>
    <lineage>
        <taxon>Bacteria</taxon>
        <taxon>Pseudomonadati</taxon>
        <taxon>Pseudomonadota</taxon>
        <taxon>Gammaproteobacteria</taxon>
        <taxon>Lysobacterales</taxon>
        <taxon>Lysobacteraceae</taxon>
        <taxon>Xanthomonas</taxon>
    </lineage>
</organism>
<sequence length="35" mass="3878">MICLQMQDDDSSMDPALVRRLKHTVPPLLGLPAQS</sequence>
<evidence type="ECO:0000313" key="2">
    <source>
        <dbReference type="EMBL" id="SON92112.1"/>
    </source>
</evidence>
<accession>A0AB38E3J0</accession>
<dbReference type="EMBL" id="OCYS01000128">
    <property type="protein sequence ID" value="SON92112.1"/>
    <property type="molecule type" value="Genomic_DNA"/>
</dbReference>
<reference evidence="3 4" key="1">
    <citation type="submission" date="2017-10" db="EMBL/GenBank/DDBJ databases">
        <authorList>
            <person name="Regsiter A."/>
            <person name="William W."/>
        </authorList>
    </citation>
    <scope>NUCLEOTIDE SEQUENCE [LARGE SCALE GENOMIC DNA]</scope>
    <source>
        <strain evidence="1 4">CFBP6984</strain>
        <strain evidence="2 3">CFBP7430</strain>
    </source>
</reference>
<dbReference type="AlphaFoldDB" id="A0AB38E3J0"/>
<evidence type="ECO:0000313" key="1">
    <source>
        <dbReference type="EMBL" id="SON86284.1"/>
    </source>
</evidence>